<gene>
    <name evidence="1" type="ORF">Prudu_661S000500</name>
</gene>
<dbReference type="EMBL" id="AP020998">
    <property type="protein sequence ID" value="BBN68956.1"/>
    <property type="molecule type" value="Genomic_DNA"/>
</dbReference>
<dbReference type="AlphaFoldDB" id="A0A5H2Y3E0"/>
<reference evidence="1" key="1">
    <citation type="journal article" date="2019" name="Science">
        <title>Mutation of a bHLH transcription factor allowed almond domestication.</title>
        <authorList>
            <person name="Sanchez-Perez R."/>
            <person name="Pavan S."/>
            <person name="Mazzeo R."/>
            <person name="Moldovan C."/>
            <person name="Aiese Cigliano R."/>
            <person name="Del Cueto J."/>
            <person name="Ricciardi F."/>
            <person name="Lotti C."/>
            <person name="Ricciardi L."/>
            <person name="Dicenta F."/>
            <person name="Lopez-Marques R.L."/>
            <person name="Lindberg Moller B."/>
        </authorList>
    </citation>
    <scope>NUCLEOTIDE SEQUENCE</scope>
</reference>
<proteinExistence type="predicted"/>
<name>A0A5H2Y3E0_PRUDU</name>
<sequence>MDAQPSQCLKRPARKPTRLMDYVSCDELSDDEAFAHLALFADNDPISFYDAVSKQTYGERLWMLRSNPLRRMGHGN</sequence>
<protein>
    <submittedName>
        <fullName evidence="1">Uncharacterized protein</fullName>
    </submittedName>
</protein>
<accession>A0A5H2Y3E0</accession>
<organism evidence="1">
    <name type="scientific">Prunus dulcis</name>
    <name type="common">Almond</name>
    <name type="synonym">Amygdalus dulcis</name>
    <dbReference type="NCBI Taxonomy" id="3755"/>
    <lineage>
        <taxon>Eukaryota</taxon>
        <taxon>Viridiplantae</taxon>
        <taxon>Streptophyta</taxon>
        <taxon>Embryophyta</taxon>
        <taxon>Tracheophyta</taxon>
        <taxon>Spermatophyta</taxon>
        <taxon>Magnoliopsida</taxon>
        <taxon>eudicotyledons</taxon>
        <taxon>Gunneridae</taxon>
        <taxon>Pentapetalae</taxon>
        <taxon>rosids</taxon>
        <taxon>fabids</taxon>
        <taxon>Rosales</taxon>
        <taxon>Rosaceae</taxon>
        <taxon>Amygdaloideae</taxon>
        <taxon>Amygdaleae</taxon>
        <taxon>Prunus</taxon>
    </lineage>
</organism>
<evidence type="ECO:0000313" key="1">
    <source>
        <dbReference type="EMBL" id="BBN68956.1"/>
    </source>
</evidence>